<dbReference type="SUPFAM" id="SSF53649">
    <property type="entry name" value="Alkaline phosphatase-like"/>
    <property type="match status" value="1"/>
</dbReference>
<feature type="transmembrane region" description="Helical" evidence="2">
    <location>
        <begin position="54"/>
        <end position="78"/>
    </location>
</feature>
<name>A0ABR2WJY3_9FUNG</name>
<accession>A0ABR2WJY3</accession>
<proteinExistence type="predicted"/>
<feature type="region of interest" description="Disordered" evidence="1">
    <location>
        <begin position="1"/>
        <end position="42"/>
    </location>
</feature>
<dbReference type="Gene3D" id="3.30.1360.180">
    <property type="match status" value="1"/>
</dbReference>
<protein>
    <recommendedName>
        <fullName evidence="5">Nucleotide diphosphatase</fullName>
    </recommendedName>
</protein>
<keyword evidence="2" id="KW-0472">Membrane</keyword>
<dbReference type="Proteomes" id="UP001479436">
    <property type="component" value="Unassembled WGS sequence"/>
</dbReference>
<comment type="caution">
    <text evidence="3">The sequence shown here is derived from an EMBL/GenBank/DDBJ whole genome shotgun (WGS) entry which is preliminary data.</text>
</comment>
<dbReference type="PANTHER" id="PTHR10151">
    <property type="entry name" value="ECTONUCLEOTIDE PYROPHOSPHATASE/PHOSPHODIESTERASE"/>
    <property type="match status" value="1"/>
</dbReference>
<evidence type="ECO:0000256" key="1">
    <source>
        <dbReference type="SAM" id="MobiDB-lite"/>
    </source>
</evidence>
<dbReference type="Gene3D" id="3.40.720.10">
    <property type="entry name" value="Alkaline Phosphatase, subunit A"/>
    <property type="match status" value="1"/>
</dbReference>
<dbReference type="CDD" id="cd16018">
    <property type="entry name" value="Enpp"/>
    <property type="match status" value="1"/>
</dbReference>
<dbReference type="InterPro" id="IPR017850">
    <property type="entry name" value="Alkaline_phosphatase_core_sf"/>
</dbReference>
<organism evidence="3 4">
    <name type="scientific">Basidiobolus ranarum</name>
    <dbReference type="NCBI Taxonomy" id="34480"/>
    <lineage>
        <taxon>Eukaryota</taxon>
        <taxon>Fungi</taxon>
        <taxon>Fungi incertae sedis</taxon>
        <taxon>Zoopagomycota</taxon>
        <taxon>Entomophthoromycotina</taxon>
        <taxon>Basidiobolomycetes</taxon>
        <taxon>Basidiobolales</taxon>
        <taxon>Basidiobolaceae</taxon>
        <taxon>Basidiobolus</taxon>
    </lineage>
</organism>
<keyword evidence="2" id="KW-1133">Transmembrane helix</keyword>
<evidence type="ECO:0008006" key="5">
    <source>
        <dbReference type="Google" id="ProtNLM"/>
    </source>
</evidence>
<dbReference type="Pfam" id="PF01663">
    <property type="entry name" value="Phosphodiest"/>
    <property type="match status" value="1"/>
</dbReference>
<dbReference type="EMBL" id="JASJQH010001219">
    <property type="protein sequence ID" value="KAK9761792.1"/>
    <property type="molecule type" value="Genomic_DNA"/>
</dbReference>
<keyword evidence="2" id="KW-0812">Transmembrane</keyword>
<sequence length="488" mass="54500">MYTATNGEVEAPIEQGSSQAVAQIPRQNGEPNERTSLLDNGESRNDQAFRQKKFVILIISFSTLAILALFGVLGPLFLKHIHGKPIETPRNTYFNGSESFDSTVILISFDGMRSEYLDRGLTPTIEKLAHDGVRAEYMLPSFPSVTFPNHFTLVTGLYPETHGIIGNVFYDAKLNDTFVYTQPAHSWDSKWWGGEPIWITTVKQNQKSAVHMWPGCSTEFQKHGPTYVDEFNFTVGPTEKVKRVLEWLDMPAAERPTFIGVYVSDVDTAGHKFGPDSPEVDQSLSRIDSMISSLLAGFASRNLTEIVNLVIVSDHGMAQTSSNKLVYLDDLVDMSLLKGIYVHPLAGLVPKNPKDIHRIYKDLKKASQGEHWDVYLREDVPRRFHYSTNQRIPPIVCIPDVGWSFTTHKEYDPSNGPFHPFGMHGYDNLAPEMQASFVAHGPAFRKSNGKRIPGFPNVELYGILANVLNLEPATNNGTEAWNGGVFPA</sequence>
<evidence type="ECO:0000313" key="4">
    <source>
        <dbReference type="Proteomes" id="UP001479436"/>
    </source>
</evidence>
<keyword evidence="4" id="KW-1185">Reference proteome</keyword>
<gene>
    <name evidence="3" type="ORF">K7432_013053</name>
</gene>
<evidence type="ECO:0000313" key="3">
    <source>
        <dbReference type="EMBL" id="KAK9761792.1"/>
    </source>
</evidence>
<feature type="compositionally biased region" description="Polar residues" evidence="1">
    <location>
        <begin position="15"/>
        <end position="38"/>
    </location>
</feature>
<evidence type="ECO:0000256" key="2">
    <source>
        <dbReference type="SAM" id="Phobius"/>
    </source>
</evidence>
<dbReference type="PANTHER" id="PTHR10151:SF120">
    <property type="entry name" value="BIS(5'-ADENOSYL)-TRIPHOSPHATASE"/>
    <property type="match status" value="1"/>
</dbReference>
<reference evidence="3 4" key="1">
    <citation type="submission" date="2023-04" db="EMBL/GenBank/DDBJ databases">
        <title>Genome of Basidiobolus ranarum AG-B5.</title>
        <authorList>
            <person name="Stajich J.E."/>
            <person name="Carter-House D."/>
            <person name="Gryganskyi A."/>
        </authorList>
    </citation>
    <scope>NUCLEOTIDE SEQUENCE [LARGE SCALE GENOMIC DNA]</scope>
    <source>
        <strain evidence="3 4">AG-B5</strain>
    </source>
</reference>
<dbReference type="InterPro" id="IPR002591">
    <property type="entry name" value="Phosphodiest/P_Trfase"/>
</dbReference>